<dbReference type="RefSeq" id="WP_058272433.1">
    <property type="nucleotide sequence ID" value="NZ_CANLTD010000001.1"/>
</dbReference>
<dbReference type="GO" id="GO:0065003">
    <property type="term" value="P:protein-containing complex assembly"/>
    <property type="evidence" value="ECO:0007669"/>
    <property type="project" value="InterPro"/>
</dbReference>
<dbReference type="GO" id="GO:0006457">
    <property type="term" value="P:protein folding"/>
    <property type="evidence" value="ECO:0007669"/>
    <property type="project" value="InterPro"/>
</dbReference>
<comment type="similarity">
    <text evidence="5">Belongs to the UreE family.</text>
</comment>
<comment type="function">
    <text evidence="5">Involved in urease metallocenter assembly. Binds nickel. Probably functions as a nickel donor during metallocenter assembly.</text>
</comment>
<reference evidence="8" key="1">
    <citation type="submission" date="2015-09" db="EMBL/GenBank/DDBJ databases">
        <authorList>
            <person name="Rodrigo-Torres L."/>
            <person name="Arahal D.R."/>
        </authorList>
    </citation>
    <scope>NUCLEOTIDE SEQUENCE [LARGE SCALE GENOMIC DNA]</scope>
    <source>
        <strain evidence="8">CECT 4293</strain>
    </source>
</reference>
<dbReference type="CDD" id="cd00571">
    <property type="entry name" value="UreE"/>
    <property type="match status" value="1"/>
</dbReference>
<dbReference type="Proteomes" id="UP000050786">
    <property type="component" value="Unassembled WGS sequence"/>
</dbReference>
<name>A0A0P1EMN5_9RHOB</name>
<dbReference type="SMART" id="SM00988">
    <property type="entry name" value="UreE_N"/>
    <property type="match status" value="1"/>
</dbReference>
<evidence type="ECO:0000256" key="5">
    <source>
        <dbReference type="HAMAP-Rule" id="MF_00822"/>
    </source>
</evidence>
<evidence type="ECO:0000256" key="1">
    <source>
        <dbReference type="ARBA" id="ARBA00004496"/>
    </source>
</evidence>
<feature type="domain" description="UreE urease accessory N-terminal" evidence="6">
    <location>
        <begin position="4"/>
        <end position="69"/>
    </location>
</feature>
<dbReference type="PIRSF" id="PIRSF036402">
    <property type="entry name" value="Ureas_acces_UreE"/>
    <property type="match status" value="1"/>
</dbReference>
<dbReference type="Pfam" id="PF05194">
    <property type="entry name" value="UreE_C"/>
    <property type="match status" value="1"/>
</dbReference>
<protein>
    <recommendedName>
        <fullName evidence="5">Urease accessory protein UreE</fullName>
    </recommendedName>
</protein>
<dbReference type="GO" id="GO:0019627">
    <property type="term" value="P:urea metabolic process"/>
    <property type="evidence" value="ECO:0007669"/>
    <property type="project" value="InterPro"/>
</dbReference>
<comment type="subcellular location">
    <subcellularLocation>
        <location evidence="1 5">Cytoplasm</location>
    </subcellularLocation>
</comment>
<evidence type="ECO:0000313" key="8">
    <source>
        <dbReference type="Proteomes" id="UP000050786"/>
    </source>
</evidence>
<dbReference type="GO" id="GO:0005737">
    <property type="term" value="C:cytoplasm"/>
    <property type="evidence" value="ECO:0007669"/>
    <property type="project" value="UniProtKB-SubCell"/>
</dbReference>
<dbReference type="SUPFAM" id="SSF69737">
    <property type="entry name" value="Urease metallochaperone UreE, C-terminal domain"/>
    <property type="match status" value="1"/>
</dbReference>
<gene>
    <name evidence="7" type="primary">ureE1</name>
    <name evidence="5" type="synonym">ureE</name>
    <name evidence="7" type="ORF">RUM4293_01241</name>
</gene>
<dbReference type="HAMAP" id="MF_00822">
    <property type="entry name" value="UreE"/>
    <property type="match status" value="1"/>
</dbReference>
<dbReference type="Gene3D" id="3.30.70.790">
    <property type="entry name" value="UreE, C-terminal domain"/>
    <property type="match status" value="1"/>
</dbReference>
<evidence type="ECO:0000256" key="4">
    <source>
        <dbReference type="ARBA" id="ARBA00023186"/>
    </source>
</evidence>
<dbReference type="AlphaFoldDB" id="A0A0P1EMN5"/>
<dbReference type="InterPro" id="IPR007864">
    <property type="entry name" value="UreE_C_dom"/>
</dbReference>
<sequence>MTALLCTARRYSDHMHGESADCLSLTYDDRFLRRKVLTCESGEQILVDLSQTTSLNHGGTLVLDDGREVEIQAAPEALLEVSAPDLTRIAWHIGNRHTPCQIEKDRLLIQVDHVIRDMLLKIGATVREVHEPFNPEGGAYGHGRTHGHAH</sequence>
<keyword evidence="2 5" id="KW-0963">Cytoplasm</keyword>
<dbReference type="InterPro" id="IPR036118">
    <property type="entry name" value="UreE_N_sf"/>
</dbReference>
<dbReference type="InterPro" id="IPR004029">
    <property type="entry name" value="UreE_N"/>
</dbReference>
<dbReference type="Pfam" id="PF02814">
    <property type="entry name" value="UreE_N"/>
    <property type="match status" value="1"/>
</dbReference>
<dbReference type="GO" id="GO:0051082">
    <property type="term" value="F:unfolded protein binding"/>
    <property type="evidence" value="ECO:0007669"/>
    <property type="project" value="UniProtKB-UniRule"/>
</dbReference>
<keyword evidence="3 5" id="KW-0533">Nickel</keyword>
<dbReference type="NCBIfam" id="NF009758">
    <property type="entry name" value="PRK13261.2-4"/>
    <property type="match status" value="1"/>
</dbReference>
<proteinExistence type="inferred from homology"/>
<evidence type="ECO:0000256" key="2">
    <source>
        <dbReference type="ARBA" id="ARBA00022490"/>
    </source>
</evidence>
<organism evidence="7 8">
    <name type="scientific">Ruegeria atlantica</name>
    <dbReference type="NCBI Taxonomy" id="81569"/>
    <lineage>
        <taxon>Bacteria</taxon>
        <taxon>Pseudomonadati</taxon>
        <taxon>Pseudomonadota</taxon>
        <taxon>Alphaproteobacteria</taxon>
        <taxon>Rhodobacterales</taxon>
        <taxon>Roseobacteraceae</taxon>
        <taxon>Ruegeria</taxon>
    </lineage>
</organism>
<dbReference type="EMBL" id="CYPS01000020">
    <property type="protein sequence ID" value="CUH42353.1"/>
    <property type="molecule type" value="Genomic_DNA"/>
</dbReference>
<dbReference type="GO" id="GO:0016151">
    <property type="term" value="F:nickel cation binding"/>
    <property type="evidence" value="ECO:0007669"/>
    <property type="project" value="UniProtKB-UniRule"/>
</dbReference>
<dbReference type="Gene3D" id="2.60.260.20">
    <property type="entry name" value="Urease metallochaperone UreE, N-terminal domain"/>
    <property type="match status" value="1"/>
</dbReference>
<keyword evidence="8" id="KW-1185">Reference proteome</keyword>
<dbReference type="SUPFAM" id="SSF69287">
    <property type="entry name" value="Urease metallochaperone UreE, N-terminal domain"/>
    <property type="match status" value="1"/>
</dbReference>
<accession>A0A0P1EMN5</accession>
<evidence type="ECO:0000259" key="6">
    <source>
        <dbReference type="SMART" id="SM00988"/>
    </source>
</evidence>
<keyword evidence="4 5" id="KW-0143">Chaperone</keyword>
<evidence type="ECO:0000256" key="3">
    <source>
        <dbReference type="ARBA" id="ARBA00022596"/>
    </source>
</evidence>
<dbReference type="InterPro" id="IPR012406">
    <property type="entry name" value="UreE"/>
</dbReference>
<evidence type="ECO:0000313" key="7">
    <source>
        <dbReference type="EMBL" id="CUH42353.1"/>
    </source>
</evidence>